<protein>
    <submittedName>
        <fullName evidence="2">Uncharacterized protein</fullName>
    </submittedName>
</protein>
<evidence type="ECO:0000313" key="3">
    <source>
        <dbReference type="Proteomes" id="UP000037460"/>
    </source>
</evidence>
<keyword evidence="3" id="KW-1185">Reference proteome</keyword>
<dbReference type="EMBL" id="JWZX01001159">
    <property type="protein sequence ID" value="KOO34611.1"/>
    <property type="molecule type" value="Genomic_DNA"/>
</dbReference>
<evidence type="ECO:0000256" key="1">
    <source>
        <dbReference type="SAM" id="MobiDB-lite"/>
    </source>
</evidence>
<reference evidence="3" key="1">
    <citation type="journal article" date="2015" name="PLoS Genet.">
        <title>Genome Sequence and Transcriptome Analyses of Chrysochromulina tobin: Metabolic Tools for Enhanced Algal Fitness in the Prominent Order Prymnesiales (Haptophyceae).</title>
        <authorList>
            <person name="Hovde B.T."/>
            <person name="Deodato C.R."/>
            <person name="Hunsperger H.M."/>
            <person name="Ryken S.A."/>
            <person name="Yost W."/>
            <person name="Jha R.K."/>
            <person name="Patterson J."/>
            <person name="Monnat R.J. Jr."/>
            <person name="Barlow S.B."/>
            <person name="Starkenburg S.R."/>
            <person name="Cattolico R.A."/>
        </authorList>
    </citation>
    <scope>NUCLEOTIDE SEQUENCE</scope>
    <source>
        <strain evidence="3">CCMP291</strain>
    </source>
</reference>
<gene>
    <name evidence="2" type="ORF">Ctob_008624</name>
</gene>
<proteinExistence type="predicted"/>
<organism evidence="2 3">
    <name type="scientific">Chrysochromulina tobinii</name>
    <dbReference type="NCBI Taxonomy" id="1460289"/>
    <lineage>
        <taxon>Eukaryota</taxon>
        <taxon>Haptista</taxon>
        <taxon>Haptophyta</taxon>
        <taxon>Prymnesiophyceae</taxon>
        <taxon>Prymnesiales</taxon>
        <taxon>Chrysochromulinaceae</taxon>
        <taxon>Chrysochromulina</taxon>
    </lineage>
</organism>
<evidence type="ECO:0000313" key="2">
    <source>
        <dbReference type="EMBL" id="KOO34611.1"/>
    </source>
</evidence>
<comment type="caution">
    <text evidence="2">The sequence shown here is derived from an EMBL/GenBank/DDBJ whole genome shotgun (WGS) entry which is preliminary data.</text>
</comment>
<name>A0A0M0K6W1_9EUKA</name>
<feature type="region of interest" description="Disordered" evidence="1">
    <location>
        <begin position="23"/>
        <end position="45"/>
    </location>
</feature>
<sequence length="164" mass="17967">MSASTQLAAGQKRAATTLLPDANKRATGPTMTVSGLQKELQTERERQERLQESVEQLRLELQLMGRLLAAAREQLVASGATVAEAGFVLRTPPAPSTTGPRVGRSKSDAKLLQRLQEELSESKGQCRRLAQQVELQQQRMLLIAATKRELLITVGESEAYLSRS</sequence>
<dbReference type="Proteomes" id="UP000037460">
    <property type="component" value="Unassembled WGS sequence"/>
</dbReference>
<dbReference type="AlphaFoldDB" id="A0A0M0K6W1"/>
<accession>A0A0M0K6W1</accession>